<evidence type="ECO:0000259" key="6">
    <source>
        <dbReference type="PROSITE" id="PS50249"/>
    </source>
</evidence>
<proteinExistence type="inferred from homology"/>
<organism evidence="7 8">
    <name type="scientific">Tilletiopsis washingtonensis</name>
    <dbReference type="NCBI Taxonomy" id="58919"/>
    <lineage>
        <taxon>Eukaryota</taxon>
        <taxon>Fungi</taxon>
        <taxon>Dikarya</taxon>
        <taxon>Basidiomycota</taxon>
        <taxon>Ustilaginomycotina</taxon>
        <taxon>Exobasidiomycetes</taxon>
        <taxon>Entylomatales</taxon>
        <taxon>Entylomatales incertae sedis</taxon>
        <taxon>Tilletiopsis</taxon>
    </lineage>
</organism>
<dbReference type="RefSeq" id="XP_025595695.1">
    <property type="nucleotide sequence ID" value="XM_025745515.1"/>
</dbReference>
<dbReference type="AlphaFoldDB" id="A0A316Z224"/>
<feature type="domain" description="MPN" evidence="6">
    <location>
        <begin position="257"/>
        <end position="401"/>
    </location>
</feature>
<dbReference type="GO" id="GO:0006511">
    <property type="term" value="P:ubiquitin-dependent protein catabolic process"/>
    <property type="evidence" value="ECO:0007669"/>
    <property type="project" value="InterPro"/>
</dbReference>
<evidence type="ECO:0000313" key="8">
    <source>
        <dbReference type="Proteomes" id="UP000245946"/>
    </source>
</evidence>
<dbReference type="GO" id="GO:0043130">
    <property type="term" value="F:ubiquitin binding"/>
    <property type="evidence" value="ECO:0007669"/>
    <property type="project" value="TreeGrafter"/>
</dbReference>
<dbReference type="OrthoDB" id="10251089at2759"/>
<gene>
    <name evidence="7" type="ORF">FA09DRAFT_362793</name>
</gene>
<dbReference type="Proteomes" id="UP000245946">
    <property type="component" value="Unassembled WGS sequence"/>
</dbReference>
<dbReference type="PANTHER" id="PTHR12710:SF0">
    <property type="entry name" value="NUCLEAR PROTEIN LOCALIZATION PROTEIN 4 HOMOLOG"/>
    <property type="match status" value="1"/>
</dbReference>
<dbReference type="EMBL" id="KZ819304">
    <property type="protein sequence ID" value="PWN95416.1"/>
    <property type="molecule type" value="Genomic_DNA"/>
</dbReference>
<dbReference type="Gene3D" id="3.10.20.90">
    <property type="entry name" value="Phosphatidylinositol 3-kinase Catalytic Subunit, Chain A, domain 1"/>
    <property type="match status" value="1"/>
</dbReference>
<dbReference type="GO" id="GO:0048471">
    <property type="term" value="C:perinuclear region of cytoplasm"/>
    <property type="evidence" value="ECO:0007669"/>
    <property type="project" value="UniProtKB-SubCell"/>
</dbReference>
<dbReference type="CDD" id="cd08061">
    <property type="entry name" value="MPN_NPL4"/>
    <property type="match status" value="1"/>
</dbReference>
<dbReference type="PROSITE" id="PS50249">
    <property type="entry name" value="MPN"/>
    <property type="match status" value="1"/>
</dbReference>
<dbReference type="GO" id="GO:0031625">
    <property type="term" value="F:ubiquitin protein ligase binding"/>
    <property type="evidence" value="ECO:0007669"/>
    <property type="project" value="TreeGrafter"/>
</dbReference>
<evidence type="ECO:0000256" key="1">
    <source>
        <dbReference type="ARBA" id="ARBA00004335"/>
    </source>
</evidence>
<accession>A0A316Z224</accession>
<dbReference type="Pfam" id="PF05021">
    <property type="entry name" value="NPL4"/>
    <property type="match status" value="1"/>
</dbReference>
<feature type="compositionally biased region" description="Low complexity" evidence="5">
    <location>
        <begin position="91"/>
        <end position="129"/>
    </location>
</feature>
<evidence type="ECO:0000256" key="5">
    <source>
        <dbReference type="SAM" id="MobiDB-lite"/>
    </source>
</evidence>
<comment type="subcellular location">
    <subcellularLocation>
        <location evidence="2">Cytoplasm</location>
        <location evidence="2">Perinuclear region</location>
    </subcellularLocation>
    <subcellularLocation>
        <location evidence="1">Nucleus membrane</location>
        <topology evidence="1">Peripheral membrane protein</topology>
        <orientation evidence="1">Cytoplasmic side</orientation>
    </subcellularLocation>
</comment>
<sequence>MRTMLKSLVRVRSKDGLFRFALEPSDDAALLIAKTLETAPDAEPHSLTFSNQPRGGEMSAASLAGTSLAELGIAHGHLLYAAYTPRAPSAEAGPSSAAAGASVALPSSNGAPSSASAAAAGKKPAAPAPWQTAQEEPVDRFWQAADGKIARPRDQKMCRHGEKAMCDYCMPLEPYDAAYHAEHQIKHLSFNAYLRKQDIAMNKPSQSYIPPLEEADYSVKVPCPSGQHASWPGGICTKCQPSAITLQSQAYRMLDHVEFAHPRLIEHLLAFWRATGTQRFGFLLGRHEAYAEVPMGIKAVVEAIVEPPQEGELDGLTLGVPWEEQARVEALAKQCGLDIVGVIYTDLTPADPTLQDASKAGKVACKRHKDSFFLSGCEVLFAATLQQANASPSRFSRSGRFNSKFVTCVLSGTEDGAIDVSAYQISEQGMAMVKADMIEASVNPNIIRVRPSEGSRYVPEVFYRYKNAYKIDVKESAKPTFPVEYLLVTVTHGFPNEPKPAFLSSSFPIENRPGLHDQDLGRACSAIAQVIGSDDLHPREFGVASDAETRRREKLVGVLSDWHLLCFLDTCGILDAEDMKALCRVATTHDAGEALDALLSRTGWQTLSAIAREHAPQGPSAGAVEQKSKTVGDMMGMSGSGGTSARAAHPSTPRAAKPAAPAAAPAAPARAPAAAVMGSGRADDPLIYNGDDDDDIELNSDDDDDDELEYADDDMFEDAASSAGAHEVAPARARSPPPPERDDDMGTAAAGGKACPHCTFINERSSGDCDVCGLPLSG</sequence>
<evidence type="ECO:0000256" key="2">
    <source>
        <dbReference type="ARBA" id="ARBA00004556"/>
    </source>
</evidence>
<dbReference type="InterPro" id="IPR037518">
    <property type="entry name" value="MPN"/>
</dbReference>
<dbReference type="InterPro" id="IPR007716">
    <property type="entry name" value="NPL4_Zn-bd_put"/>
</dbReference>
<dbReference type="InterPro" id="IPR007717">
    <property type="entry name" value="NPL4_C"/>
</dbReference>
<keyword evidence="8" id="KW-1185">Reference proteome</keyword>
<name>A0A316Z224_9BASI</name>
<feature type="region of interest" description="Disordered" evidence="5">
    <location>
        <begin position="91"/>
        <end position="137"/>
    </location>
</feature>
<dbReference type="PANTHER" id="PTHR12710">
    <property type="entry name" value="NUCLEAR PROTEIN LOCALIZATION 4"/>
    <property type="match status" value="1"/>
</dbReference>
<dbReference type="Pfam" id="PF05020">
    <property type="entry name" value="zf-NPL4"/>
    <property type="match status" value="1"/>
</dbReference>
<feature type="compositionally biased region" description="Low complexity" evidence="5">
    <location>
        <begin position="653"/>
        <end position="675"/>
    </location>
</feature>
<evidence type="ECO:0000313" key="7">
    <source>
        <dbReference type="EMBL" id="PWN95416.1"/>
    </source>
</evidence>
<dbReference type="InterPro" id="IPR016563">
    <property type="entry name" value="Npl4"/>
</dbReference>
<feature type="compositionally biased region" description="Acidic residues" evidence="5">
    <location>
        <begin position="690"/>
        <end position="717"/>
    </location>
</feature>
<protein>
    <recommendedName>
        <fullName evidence="4">Nuclear protein localization protein 4</fullName>
    </recommendedName>
</protein>
<dbReference type="GeneID" id="37273059"/>
<dbReference type="STRING" id="58919.A0A316Z224"/>
<feature type="region of interest" description="Disordered" evidence="5">
    <location>
        <begin position="632"/>
        <end position="752"/>
    </location>
</feature>
<evidence type="ECO:0000256" key="3">
    <source>
        <dbReference type="ARBA" id="ARBA00011025"/>
    </source>
</evidence>
<evidence type="ECO:0000256" key="4">
    <source>
        <dbReference type="ARBA" id="ARBA00019709"/>
    </source>
</evidence>
<reference evidence="7 8" key="1">
    <citation type="journal article" date="2018" name="Mol. Biol. Evol.">
        <title>Broad Genomic Sampling Reveals a Smut Pathogenic Ancestry of the Fungal Clade Ustilaginomycotina.</title>
        <authorList>
            <person name="Kijpornyongpan T."/>
            <person name="Mondo S.J."/>
            <person name="Barry K."/>
            <person name="Sandor L."/>
            <person name="Lee J."/>
            <person name="Lipzen A."/>
            <person name="Pangilinan J."/>
            <person name="LaButti K."/>
            <person name="Hainaut M."/>
            <person name="Henrissat B."/>
            <person name="Grigoriev I.V."/>
            <person name="Spatafora J.W."/>
            <person name="Aime M.C."/>
        </authorList>
    </citation>
    <scope>NUCLEOTIDE SEQUENCE [LARGE SCALE GENOMIC DNA]</scope>
    <source>
        <strain evidence="7 8">MCA 4186</strain>
    </source>
</reference>
<comment type="similarity">
    <text evidence="3">Belongs to the NPL4 family.</text>
</comment>
<dbReference type="GO" id="GO:0031965">
    <property type="term" value="C:nuclear membrane"/>
    <property type="evidence" value="ECO:0007669"/>
    <property type="project" value="UniProtKB-SubCell"/>
</dbReference>